<comment type="caution">
    <text evidence="1">The sequence shown here is derived from an EMBL/GenBank/DDBJ whole genome shotgun (WGS) entry which is preliminary data.</text>
</comment>
<organism evidence="1 2">
    <name type="scientific">Eretmocerus hayati</name>
    <dbReference type="NCBI Taxonomy" id="131215"/>
    <lineage>
        <taxon>Eukaryota</taxon>
        <taxon>Metazoa</taxon>
        <taxon>Ecdysozoa</taxon>
        <taxon>Arthropoda</taxon>
        <taxon>Hexapoda</taxon>
        <taxon>Insecta</taxon>
        <taxon>Pterygota</taxon>
        <taxon>Neoptera</taxon>
        <taxon>Endopterygota</taxon>
        <taxon>Hymenoptera</taxon>
        <taxon>Apocrita</taxon>
        <taxon>Proctotrupomorpha</taxon>
        <taxon>Chalcidoidea</taxon>
        <taxon>Aphelinidae</taxon>
        <taxon>Aphelininae</taxon>
        <taxon>Eretmocerus</taxon>
    </lineage>
</organism>
<proteinExistence type="predicted"/>
<sequence length="348" mass="39482">MTILKKKLVESEDETDENNSESENEDQNCAKSCVTEVEKKMIVMENNYLKEIDKEIKDENLLLQEENRLLGDQKGHVGIDKVSYYAEVFKHTYQGIEEEYTTEQLQETIVKQNFEGGKDNMIVIKDIVFSDKGDTYTAYGEACANMYREIMVQRSLKIGWKICPVYNNLSVQVCRKCSGLGHNARTCENVACSNKCSGEHGTKGCKSPNRELCANCETANENNLMVSDNNEDDWEEYTRVSEGDMSSCKASITSQHTSLKIMQMNICSLDKHFEEFLVLLEEIGGYMDVIVLTETWELGNIGLYNIPGYDIYYNEGMLTQNDGTGMFMKNTLKYTVNLMSVVEGSASK</sequence>
<evidence type="ECO:0000313" key="2">
    <source>
        <dbReference type="Proteomes" id="UP001239111"/>
    </source>
</evidence>
<dbReference type="EMBL" id="CM056742">
    <property type="protein sequence ID" value="KAJ8676780.1"/>
    <property type="molecule type" value="Genomic_DNA"/>
</dbReference>
<dbReference type="Proteomes" id="UP001239111">
    <property type="component" value="Chromosome 2"/>
</dbReference>
<name>A0ACC2NZT3_9HYME</name>
<gene>
    <name evidence="1" type="ORF">QAD02_012567</name>
</gene>
<evidence type="ECO:0000313" key="1">
    <source>
        <dbReference type="EMBL" id="KAJ8676780.1"/>
    </source>
</evidence>
<accession>A0ACC2NZT3</accession>
<protein>
    <submittedName>
        <fullName evidence="1">Uncharacterized protein</fullName>
    </submittedName>
</protein>
<reference evidence="1" key="1">
    <citation type="submission" date="2023-04" db="EMBL/GenBank/DDBJ databases">
        <title>A chromosome-level genome assembly of the parasitoid wasp Eretmocerus hayati.</title>
        <authorList>
            <person name="Zhong Y."/>
            <person name="Liu S."/>
            <person name="Liu Y."/>
        </authorList>
    </citation>
    <scope>NUCLEOTIDE SEQUENCE</scope>
    <source>
        <strain evidence="1">ZJU_SS_LIU_2023</strain>
    </source>
</reference>
<keyword evidence="2" id="KW-1185">Reference proteome</keyword>